<protein>
    <submittedName>
        <fullName evidence="1">Uncharacterized protein</fullName>
    </submittedName>
</protein>
<comment type="caution">
    <text evidence="1">The sequence shown here is derived from an EMBL/GenBank/DDBJ whole genome shotgun (WGS) entry which is preliminary data.</text>
</comment>
<gene>
    <name evidence="1" type="ORF">NLI96_g5389</name>
</gene>
<dbReference type="AlphaFoldDB" id="A0AAD5YDY3"/>
<name>A0AAD5YDY3_9APHY</name>
<keyword evidence="2" id="KW-1185">Reference proteome</keyword>
<sequence length="271" mass="30554">MATRIVDYLFPVHAPRCRLPISNISSVPSPSDTITTREHDVVLFPYNDPQCILPPSSAYSTAQASRGEGNLIPLPPLPDASRPNIPTLAFLPTSVFCLPEDDPQENPAPSCRLPSPASYTYRRCQIVDVEHNPIQVIPTTRSECCSPMPETDPILIRLPYHTSSPIVDTGAYPVFSFENDLTYNKKKWMRNLIIKTVRNSDKMRPGAKYVKMSSLHYNDDDTDIHTTVGFFKDPEHTIQVGKRVHIYASFTEDEIATAKAEWLQANRTRNR</sequence>
<organism evidence="1 2">
    <name type="scientific">Meripilus lineatus</name>
    <dbReference type="NCBI Taxonomy" id="2056292"/>
    <lineage>
        <taxon>Eukaryota</taxon>
        <taxon>Fungi</taxon>
        <taxon>Dikarya</taxon>
        <taxon>Basidiomycota</taxon>
        <taxon>Agaricomycotina</taxon>
        <taxon>Agaricomycetes</taxon>
        <taxon>Polyporales</taxon>
        <taxon>Meripilaceae</taxon>
        <taxon>Meripilus</taxon>
    </lineage>
</organism>
<dbReference type="Proteomes" id="UP001212997">
    <property type="component" value="Unassembled WGS sequence"/>
</dbReference>
<dbReference type="EMBL" id="JANAWD010000175">
    <property type="protein sequence ID" value="KAJ3484808.1"/>
    <property type="molecule type" value="Genomic_DNA"/>
</dbReference>
<evidence type="ECO:0000313" key="2">
    <source>
        <dbReference type="Proteomes" id="UP001212997"/>
    </source>
</evidence>
<proteinExistence type="predicted"/>
<evidence type="ECO:0000313" key="1">
    <source>
        <dbReference type="EMBL" id="KAJ3484808.1"/>
    </source>
</evidence>
<reference evidence="1" key="1">
    <citation type="submission" date="2022-07" db="EMBL/GenBank/DDBJ databases">
        <title>Genome Sequence of Physisporinus lineatus.</title>
        <authorList>
            <person name="Buettner E."/>
        </authorList>
    </citation>
    <scope>NUCLEOTIDE SEQUENCE</scope>
    <source>
        <strain evidence="1">VT162</strain>
    </source>
</reference>
<accession>A0AAD5YDY3</accession>